<evidence type="ECO:0000256" key="5">
    <source>
        <dbReference type="ARBA" id="ARBA00023014"/>
    </source>
</evidence>
<keyword evidence="2" id="KW-0479">Metal-binding</keyword>
<dbReference type="InterPro" id="IPR009051">
    <property type="entry name" value="Helical_ferredxn"/>
</dbReference>
<dbReference type="PANTHER" id="PTHR32479">
    <property type="entry name" value="GLYCOLATE OXIDASE IRON-SULFUR SUBUNIT"/>
    <property type="match status" value="1"/>
</dbReference>
<dbReference type="Gene3D" id="1.10.1060.10">
    <property type="entry name" value="Alpha-helical ferredoxin"/>
    <property type="match status" value="1"/>
</dbReference>
<dbReference type="OrthoDB" id="5289041at2"/>
<dbReference type="GO" id="GO:0051539">
    <property type="term" value="F:4 iron, 4 sulfur cluster binding"/>
    <property type="evidence" value="ECO:0007669"/>
    <property type="project" value="UniProtKB-KW"/>
</dbReference>
<comment type="caution">
    <text evidence="7">The sequence shown here is derived from an EMBL/GenBank/DDBJ whole genome shotgun (WGS) entry which is preliminary data.</text>
</comment>
<evidence type="ECO:0000256" key="3">
    <source>
        <dbReference type="ARBA" id="ARBA00022737"/>
    </source>
</evidence>
<dbReference type="Proteomes" id="UP000249169">
    <property type="component" value="Unassembled WGS sequence"/>
</dbReference>
<dbReference type="AlphaFoldDB" id="A0A328C1U2"/>
<dbReference type="PROSITE" id="PS51379">
    <property type="entry name" value="4FE4S_FER_2"/>
    <property type="match status" value="1"/>
</dbReference>
<protein>
    <recommendedName>
        <fullName evidence="6">4Fe-4S ferredoxin-type domain-containing protein</fullName>
    </recommendedName>
</protein>
<dbReference type="RefSeq" id="WP_111731209.1">
    <property type="nucleotide sequence ID" value="NZ_QHKO01000011.1"/>
</dbReference>
<dbReference type="InterPro" id="IPR004017">
    <property type="entry name" value="Cys_rich_dom"/>
</dbReference>
<gene>
    <name evidence="7" type="ORF">DL240_17590</name>
</gene>
<evidence type="ECO:0000313" key="7">
    <source>
        <dbReference type="EMBL" id="RAL20393.1"/>
    </source>
</evidence>
<dbReference type="EMBL" id="QHKO01000011">
    <property type="protein sequence ID" value="RAL20393.1"/>
    <property type="molecule type" value="Genomic_DNA"/>
</dbReference>
<dbReference type="InterPro" id="IPR017896">
    <property type="entry name" value="4Fe4S_Fe-S-bd"/>
</dbReference>
<evidence type="ECO:0000256" key="1">
    <source>
        <dbReference type="ARBA" id="ARBA00022485"/>
    </source>
</evidence>
<evidence type="ECO:0000256" key="2">
    <source>
        <dbReference type="ARBA" id="ARBA00022723"/>
    </source>
</evidence>
<dbReference type="GO" id="GO:0046872">
    <property type="term" value="F:metal ion binding"/>
    <property type="evidence" value="ECO:0007669"/>
    <property type="project" value="UniProtKB-KW"/>
</dbReference>
<dbReference type="Pfam" id="PF02754">
    <property type="entry name" value="CCG"/>
    <property type="match status" value="1"/>
</dbReference>
<dbReference type="SUPFAM" id="SSF46548">
    <property type="entry name" value="alpha-helical ferredoxin"/>
    <property type="match status" value="1"/>
</dbReference>
<dbReference type="GO" id="GO:0016491">
    <property type="term" value="F:oxidoreductase activity"/>
    <property type="evidence" value="ECO:0007669"/>
    <property type="project" value="UniProtKB-ARBA"/>
</dbReference>
<evidence type="ECO:0000256" key="4">
    <source>
        <dbReference type="ARBA" id="ARBA00023004"/>
    </source>
</evidence>
<reference evidence="7 8" key="1">
    <citation type="submission" date="2018-05" db="EMBL/GenBank/DDBJ databases">
        <title>Lujinxingia marina gen. nov. sp. nov., a new facultative anaerobic member of the class Deltaproteobacteria, and proposal of Lujinxingaceae fam. nov.</title>
        <authorList>
            <person name="Li C.-M."/>
        </authorList>
    </citation>
    <scope>NUCLEOTIDE SEQUENCE [LARGE SCALE GENOMIC DNA]</scope>
    <source>
        <strain evidence="7 8">B210</strain>
    </source>
</reference>
<dbReference type="Pfam" id="PF13183">
    <property type="entry name" value="Fer4_8"/>
    <property type="match status" value="1"/>
</dbReference>
<evidence type="ECO:0000259" key="6">
    <source>
        <dbReference type="PROSITE" id="PS51379"/>
    </source>
</evidence>
<dbReference type="PANTHER" id="PTHR32479:SF19">
    <property type="entry name" value="ANAEROBIC GLYCEROL-3-PHOSPHATE DEHYDROGENASE SUBUNIT C"/>
    <property type="match status" value="1"/>
</dbReference>
<keyword evidence="8" id="KW-1185">Reference proteome</keyword>
<name>A0A328C1U2_9DELT</name>
<feature type="domain" description="4Fe-4S ferredoxin-type" evidence="6">
    <location>
        <begin position="7"/>
        <end position="39"/>
    </location>
</feature>
<keyword evidence="5" id="KW-0411">Iron-sulfur</keyword>
<accession>A0A328C1U2</accession>
<organism evidence="7 8">
    <name type="scientific">Lujinxingia litoralis</name>
    <dbReference type="NCBI Taxonomy" id="2211119"/>
    <lineage>
        <taxon>Bacteria</taxon>
        <taxon>Deltaproteobacteria</taxon>
        <taxon>Bradymonadales</taxon>
        <taxon>Lujinxingiaceae</taxon>
        <taxon>Lujinxingia</taxon>
    </lineage>
</organism>
<keyword evidence="3" id="KW-0677">Repeat</keyword>
<keyword evidence="4" id="KW-0408">Iron</keyword>
<proteinExistence type="predicted"/>
<sequence length="380" mass="42171">MHADDPYSPDVAKMSAYCTYCPKLCRFSCPTAAAESRETVTPWAMMRLLELTADRSVALTPEVAEAFHHCTGCRRCQTFCRHTNDVPRALWQARERAAAADLIPAAYRPLREAFETQGRPRAAAITWRPAPGVFDADSPVGFWPDCDTLAHHPELIDRVGRLLERVLGQKVRLVAAGPDALPVCCGFPLGATGDRPGLDRHLARRWPDLEGLDTLYTDCPALSAWAEPTSSWPELAHDEPERLRPHHVIELLARRLPELPPEEPLDLSQLMVHPSCMMTRQARLHADVLRVLRAAGHGEPVAMIFDQEEAECCGGQATYRALEAEAAERQAARVAERLHTHPEATRLVSTAATCQCAMSQARPELDICTLLDLVCQAYRL</sequence>
<keyword evidence="1" id="KW-0004">4Fe-4S</keyword>
<evidence type="ECO:0000313" key="8">
    <source>
        <dbReference type="Proteomes" id="UP000249169"/>
    </source>
</evidence>